<feature type="domain" description="CARD" evidence="7">
    <location>
        <begin position="30"/>
        <end position="96"/>
    </location>
</feature>
<feature type="region of interest" description="Disordered" evidence="6">
    <location>
        <begin position="1"/>
        <end position="21"/>
    </location>
</feature>
<dbReference type="PROSITE" id="PS50209">
    <property type="entry name" value="CARD"/>
    <property type="match status" value="1"/>
</dbReference>
<accession>A0A6P8T3E1</accession>
<gene>
    <name evidence="9 10 11" type="primary">LOC117537001</name>
</gene>
<name>A0A6P8T3E1_GYMAC</name>
<keyword evidence="3" id="KW-0399">Innate immunity</keyword>
<organism evidence="8 10">
    <name type="scientific">Gymnodraco acuticeps</name>
    <name type="common">Antarctic dragonfish</name>
    <dbReference type="NCBI Taxonomy" id="8218"/>
    <lineage>
        <taxon>Eukaryota</taxon>
        <taxon>Metazoa</taxon>
        <taxon>Chordata</taxon>
        <taxon>Craniata</taxon>
        <taxon>Vertebrata</taxon>
        <taxon>Euteleostomi</taxon>
        <taxon>Actinopterygii</taxon>
        <taxon>Neopterygii</taxon>
        <taxon>Teleostei</taxon>
        <taxon>Neoteleostei</taxon>
        <taxon>Acanthomorphata</taxon>
        <taxon>Eupercaria</taxon>
        <taxon>Perciformes</taxon>
        <taxon>Notothenioidei</taxon>
        <taxon>Bathydraconidae</taxon>
        <taxon>Gymnodraco</taxon>
    </lineage>
</organism>
<dbReference type="PANTHER" id="PTHR46985">
    <property type="entry name" value="NACHT, LRR AND PYD DOMAINS-CONTAINING PROTEIN 1"/>
    <property type="match status" value="1"/>
</dbReference>
<dbReference type="Pfam" id="PF00619">
    <property type="entry name" value="CARD"/>
    <property type="match status" value="1"/>
</dbReference>
<keyword evidence="5" id="KW-0395">Inflammatory response</keyword>
<dbReference type="RefSeq" id="XP_034058044.1">
    <property type="nucleotide sequence ID" value="XM_034202153.1"/>
</dbReference>
<feature type="compositionally biased region" description="Basic and acidic residues" evidence="6">
    <location>
        <begin position="122"/>
        <end position="146"/>
    </location>
</feature>
<dbReference type="AlphaFoldDB" id="A0A6P8T3E1"/>
<keyword evidence="2" id="KW-0963">Cytoplasm</keyword>
<evidence type="ECO:0000256" key="1">
    <source>
        <dbReference type="ARBA" id="ARBA00004514"/>
    </source>
</evidence>
<reference evidence="9 10" key="1">
    <citation type="submission" date="2025-04" db="UniProtKB">
        <authorList>
            <consortium name="RefSeq"/>
        </authorList>
    </citation>
    <scope>IDENTIFICATION</scope>
</reference>
<dbReference type="RefSeq" id="XP_034058043.1">
    <property type="nucleotide sequence ID" value="XM_034202152.1"/>
</dbReference>
<evidence type="ECO:0000256" key="6">
    <source>
        <dbReference type="SAM" id="MobiDB-lite"/>
    </source>
</evidence>
<dbReference type="InterPro" id="IPR011029">
    <property type="entry name" value="DEATH-like_dom_sf"/>
</dbReference>
<dbReference type="RefSeq" id="XP_034058042.1">
    <property type="nucleotide sequence ID" value="XM_034202151.1"/>
</dbReference>
<evidence type="ECO:0000259" key="7">
    <source>
        <dbReference type="PROSITE" id="PS50209"/>
    </source>
</evidence>
<dbReference type="PANTHER" id="PTHR46985:SF2">
    <property type="entry name" value="APOPTOSIS-ASSOCIATED SPECK-LIKE PROTEIN CONTAINING A CARD"/>
    <property type="match status" value="1"/>
</dbReference>
<dbReference type="GeneID" id="117537001"/>
<evidence type="ECO:0000313" key="9">
    <source>
        <dbReference type="RefSeq" id="XP_034058042.1"/>
    </source>
</evidence>
<evidence type="ECO:0000256" key="5">
    <source>
        <dbReference type="ARBA" id="ARBA00023198"/>
    </source>
</evidence>
<dbReference type="GO" id="GO:0005829">
    <property type="term" value="C:cytosol"/>
    <property type="evidence" value="ECO:0007669"/>
    <property type="project" value="UniProtKB-SubCell"/>
</dbReference>
<dbReference type="GO" id="GO:0042981">
    <property type="term" value="P:regulation of apoptotic process"/>
    <property type="evidence" value="ECO:0007669"/>
    <property type="project" value="InterPro"/>
</dbReference>
<evidence type="ECO:0000313" key="8">
    <source>
        <dbReference type="Proteomes" id="UP000515161"/>
    </source>
</evidence>
<dbReference type="GO" id="GO:0045087">
    <property type="term" value="P:innate immune response"/>
    <property type="evidence" value="ECO:0007669"/>
    <property type="project" value="UniProtKB-KW"/>
</dbReference>
<dbReference type="InterPro" id="IPR001315">
    <property type="entry name" value="CARD"/>
</dbReference>
<evidence type="ECO:0000256" key="4">
    <source>
        <dbReference type="ARBA" id="ARBA00022859"/>
    </source>
</evidence>
<keyword evidence="4" id="KW-0391">Immunity</keyword>
<keyword evidence="8" id="KW-1185">Reference proteome</keyword>
<dbReference type="Proteomes" id="UP000515161">
    <property type="component" value="Unplaced"/>
</dbReference>
<evidence type="ECO:0000256" key="3">
    <source>
        <dbReference type="ARBA" id="ARBA00022588"/>
    </source>
</evidence>
<feature type="region of interest" description="Disordered" evidence="6">
    <location>
        <begin position="122"/>
        <end position="158"/>
    </location>
</feature>
<evidence type="ECO:0000313" key="10">
    <source>
        <dbReference type="RefSeq" id="XP_034058043.1"/>
    </source>
</evidence>
<comment type="subcellular location">
    <subcellularLocation>
        <location evidence="1">Cytoplasm</location>
        <location evidence="1">Cytosol</location>
    </subcellularLocation>
</comment>
<protein>
    <submittedName>
        <fullName evidence="9 10">Uncharacterized protein LOC117537001 isoform X1</fullName>
    </submittedName>
</protein>
<dbReference type="OrthoDB" id="8891580at2759"/>
<dbReference type="InterPro" id="IPR051249">
    <property type="entry name" value="NLRP_Inflammasome"/>
</dbReference>
<dbReference type="KEGG" id="gacu:117537001"/>
<evidence type="ECO:0000313" key="11">
    <source>
        <dbReference type="RefSeq" id="XP_034058044.1"/>
    </source>
</evidence>
<dbReference type="SUPFAM" id="SSF47986">
    <property type="entry name" value="DEATH domain"/>
    <property type="match status" value="1"/>
</dbReference>
<dbReference type="Gene3D" id="1.10.533.10">
    <property type="entry name" value="Death Domain, Fas"/>
    <property type="match status" value="1"/>
</dbReference>
<dbReference type="GO" id="GO:0006954">
    <property type="term" value="P:inflammatory response"/>
    <property type="evidence" value="ECO:0007669"/>
    <property type="project" value="UniProtKB-KW"/>
</dbReference>
<sequence length="193" mass="21892">MGSKVSTTKKKQQKTKERSGILRSFSSSVRKNTEAEWVDNNRSKLIQNVVLVMPIADELLQRNVIRSEMYANIETCRTSHEQMRGLYKALTTVKAKCAFYKILKENQPELCDIEEATEKPKAFGRKQNKDDLEGPDKGGRVTRSLDKPNVFKKKENISSEHLERVKSLSAQGESKINFNGIFSCGRGGHRNSL</sequence>
<proteinExistence type="predicted"/>
<evidence type="ECO:0000256" key="2">
    <source>
        <dbReference type="ARBA" id="ARBA00022490"/>
    </source>
</evidence>